<comment type="caution">
    <text evidence="1">The sequence shown here is derived from an EMBL/GenBank/DDBJ whole genome shotgun (WGS) entry which is preliminary data.</text>
</comment>
<dbReference type="AlphaFoldDB" id="A0A9X3SBU2"/>
<protein>
    <recommendedName>
        <fullName evidence="3">DUF1579 domain-containing protein</fullName>
    </recommendedName>
</protein>
<evidence type="ECO:0000313" key="2">
    <source>
        <dbReference type="Proteomes" id="UP001147653"/>
    </source>
</evidence>
<evidence type="ECO:0000313" key="1">
    <source>
        <dbReference type="EMBL" id="MDA0183921.1"/>
    </source>
</evidence>
<sequence length="148" mass="16989">MPVTDFDFLPGRWEITNHKLVDGEWQTFTATSTAFAMLGGVGNHDHFVTDGYEGFSLRLHDPERDVWRIWWSSTQRPGRLDPPVEGRFHGDGTATFEADDVLDGVPLRMRFVWSDITGESARWEQFFSYDGGGSWESNWIMELRRTGA</sequence>
<proteinExistence type="predicted"/>
<reference evidence="1" key="1">
    <citation type="submission" date="2022-10" db="EMBL/GenBank/DDBJ databases">
        <title>The WGS of Solirubrobacter phytolaccae KCTC 29190.</title>
        <authorList>
            <person name="Jiang Z."/>
        </authorList>
    </citation>
    <scope>NUCLEOTIDE SEQUENCE</scope>
    <source>
        <strain evidence="1">KCTC 29190</strain>
    </source>
</reference>
<dbReference type="EMBL" id="JAPDDP010000064">
    <property type="protein sequence ID" value="MDA0183921.1"/>
    <property type="molecule type" value="Genomic_DNA"/>
</dbReference>
<evidence type="ECO:0008006" key="3">
    <source>
        <dbReference type="Google" id="ProtNLM"/>
    </source>
</evidence>
<organism evidence="1 2">
    <name type="scientific">Solirubrobacter phytolaccae</name>
    <dbReference type="NCBI Taxonomy" id="1404360"/>
    <lineage>
        <taxon>Bacteria</taxon>
        <taxon>Bacillati</taxon>
        <taxon>Actinomycetota</taxon>
        <taxon>Thermoleophilia</taxon>
        <taxon>Solirubrobacterales</taxon>
        <taxon>Solirubrobacteraceae</taxon>
        <taxon>Solirubrobacter</taxon>
    </lineage>
</organism>
<dbReference type="RefSeq" id="WP_270028335.1">
    <property type="nucleotide sequence ID" value="NZ_JAPDDP010000064.1"/>
</dbReference>
<name>A0A9X3SBU2_9ACTN</name>
<dbReference type="Proteomes" id="UP001147653">
    <property type="component" value="Unassembled WGS sequence"/>
</dbReference>
<accession>A0A9X3SBU2</accession>
<keyword evidence="2" id="KW-1185">Reference proteome</keyword>
<gene>
    <name evidence="1" type="ORF">OJ997_26680</name>
</gene>